<sequence>MKKLFLILCFLSIIFFLGRSLNPFSSSTFTFHDSTQPVRIQQFVKELKSFHIPPRVAADMNFGLGFPVFNFYAPFSYWITSFINIIGFDIIDSIKLSFFLALIFGFFGCYFFLKHFFGFFPSFLGGFLYITSLYFPLNIFVRGNLAETWFLAILPLAMSFLLNKNIFASSMLLFFLFTSHNILSLISIPLILIFVLIIKNKKRSLLAILFGLLLSAYFWLPALMEMNYTWAKEVATLTNFRGHFLCVDQLWQSSWGFGGSTSGCINDGMSFMIGKIQLILFGLGVLMFLKSLRKPKYDDIFIFWFLFIMTFIHLFLTTYQSKFIWEIFAPISSVIQFPWRLIGPPLLGITFFSTFFLDKIKIPFKNLLLTVLLIVLFIVNGKYFKGQEITKNQFEKKFLSREYIEIKAAYAVAEYLPKTIDYKYWRSLEKKKSIPLEFFAKASIEPFDKNKETGIEKIGNIVSLLTFILLFIRTVPLRGTVLEKKHGRP</sequence>
<protein>
    <recommendedName>
        <fullName evidence="2">Membrane protein 6-pyruvoyl-tetrahydropterin synthase-related domain-containing protein</fullName>
    </recommendedName>
</protein>
<keyword evidence="1" id="KW-0812">Transmembrane</keyword>
<evidence type="ECO:0000313" key="3">
    <source>
        <dbReference type="EMBL" id="KKQ25868.1"/>
    </source>
</evidence>
<name>A0A0G0G421_9BACT</name>
<keyword evidence="1" id="KW-1133">Transmembrane helix</keyword>
<comment type="caution">
    <text evidence="3">The sequence shown here is derived from an EMBL/GenBank/DDBJ whole genome shotgun (WGS) entry which is preliminary data.</text>
</comment>
<feature type="transmembrane region" description="Helical" evidence="1">
    <location>
        <begin position="301"/>
        <end position="319"/>
    </location>
</feature>
<dbReference type="Pfam" id="PF10131">
    <property type="entry name" value="PTPS_related"/>
    <property type="match status" value="1"/>
</dbReference>
<feature type="transmembrane region" description="Helical" evidence="1">
    <location>
        <begin position="119"/>
        <end position="137"/>
    </location>
</feature>
<evidence type="ECO:0000259" key="2">
    <source>
        <dbReference type="Pfam" id="PF10131"/>
    </source>
</evidence>
<feature type="transmembrane region" description="Helical" evidence="1">
    <location>
        <begin position="458"/>
        <end position="475"/>
    </location>
</feature>
<dbReference type="EMBL" id="LBSV01000005">
    <property type="protein sequence ID" value="KKQ25868.1"/>
    <property type="molecule type" value="Genomic_DNA"/>
</dbReference>
<reference evidence="3 4" key="1">
    <citation type="journal article" date="2015" name="Nature">
        <title>rRNA introns, odd ribosomes, and small enigmatic genomes across a large radiation of phyla.</title>
        <authorList>
            <person name="Brown C.T."/>
            <person name="Hug L.A."/>
            <person name="Thomas B.C."/>
            <person name="Sharon I."/>
            <person name="Castelle C.J."/>
            <person name="Singh A."/>
            <person name="Wilkins M.J."/>
            <person name="Williams K.H."/>
            <person name="Banfield J.F."/>
        </authorList>
    </citation>
    <scope>NUCLEOTIDE SEQUENCE [LARGE SCALE GENOMIC DNA]</scope>
</reference>
<dbReference type="Proteomes" id="UP000034917">
    <property type="component" value="Unassembled WGS sequence"/>
</dbReference>
<organism evidence="3 4">
    <name type="scientific">Candidatus Roizmanbacteria bacterium GW2011_GWC2_37_13</name>
    <dbReference type="NCBI Taxonomy" id="1618486"/>
    <lineage>
        <taxon>Bacteria</taxon>
        <taxon>Candidatus Roizmaniibacteriota</taxon>
    </lineage>
</organism>
<feature type="transmembrane region" description="Helical" evidence="1">
    <location>
        <begin position="96"/>
        <end position="113"/>
    </location>
</feature>
<feature type="transmembrane region" description="Helical" evidence="1">
    <location>
        <begin position="149"/>
        <end position="167"/>
    </location>
</feature>
<feature type="transmembrane region" description="Helical" evidence="1">
    <location>
        <begin position="205"/>
        <end position="224"/>
    </location>
</feature>
<feature type="transmembrane region" description="Helical" evidence="1">
    <location>
        <begin position="269"/>
        <end position="289"/>
    </location>
</feature>
<feature type="transmembrane region" description="Helical" evidence="1">
    <location>
        <begin position="71"/>
        <end position="91"/>
    </location>
</feature>
<proteinExistence type="predicted"/>
<evidence type="ECO:0000313" key="4">
    <source>
        <dbReference type="Proteomes" id="UP000034917"/>
    </source>
</evidence>
<gene>
    <name evidence="3" type="ORF">US40_C0005G0038</name>
</gene>
<accession>A0A0G0G421</accession>
<dbReference type="InterPro" id="IPR018776">
    <property type="entry name" value="Membrane_prot_PTPS-rel_domain"/>
</dbReference>
<evidence type="ECO:0000256" key="1">
    <source>
        <dbReference type="SAM" id="Phobius"/>
    </source>
</evidence>
<feature type="transmembrane region" description="Helical" evidence="1">
    <location>
        <begin position="364"/>
        <end position="384"/>
    </location>
</feature>
<keyword evidence="1" id="KW-0472">Membrane</keyword>
<feature type="domain" description="Membrane protein 6-pyruvoyl-tetrahydropterin synthase-related" evidence="2">
    <location>
        <begin position="69"/>
        <end position="230"/>
    </location>
</feature>
<dbReference type="AlphaFoldDB" id="A0A0G0G421"/>
<feature type="transmembrane region" description="Helical" evidence="1">
    <location>
        <begin position="173"/>
        <end position="198"/>
    </location>
</feature>